<feature type="coiled-coil region" evidence="1">
    <location>
        <begin position="108"/>
        <end position="240"/>
    </location>
</feature>
<reference evidence="2 3" key="1">
    <citation type="submission" date="2019-03" db="EMBL/GenBank/DDBJ databases">
        <title>Draft genome sequences of novel Actinobacteria.</title>
        <authorList>
            <person name="Sahin N."/>
            <person name="Ay H."/>
            <person name="Saygin H."/>
        </authorList>
    </citation>
    <scope>NUCLEOTIDE SEQUENCE [LARGE SCALE GENOMIC DNA]</scope>
    <source>
        <strain evidence="2 3">H3C3</strain>
    </source>
</reference>
<keyword evidence="3" id="KW-1185">Reference proteome</keyword>
<protein>
    <recommendedName>
        <fullName evidence="4">Chromosome partition protein Smc</fullName>
    </recommendedName>
</protein>
<dbReference type="RefSeq" id="WP_131893006.1">
    <property type="nucleotide sequence ID" value="NZ_SMKU01000055.1"/>
</dbReference>
<sequence length="318" mass="34094">MTTDLKALIAAALAEDGPVAALTVLRGAADWSAEALAAGLADDVAAFQAVVALDDALDRLAAVERAVPALVEAASPGRPVQDHLRERHAELAAARDRLATDRAALDDLGRAERELAEVAAEHDRLRGRVAELRRLRRLADEVEDLRAQEEALTAQAAALTAPAEDAERAAGQAAGELLRLTREQLAVLDPQVRQAIEDAAAAHAELSDLRERLDGAEERIEASRAELAEAAQGFDRLRDRHEQILGPLRAYRRADRDLAAALNGGALSLTKDSGLERAERELATIEERLAAIDEVLARVLTDHAQAHEKARTTLGWAG</sequence>
<evidence type="ECO:0008006" key="4">
    <source>
        <dbReference type="Google" id="ProtNLM"/>
    </source>
</evidence>
<evidence type="ECO:0000313" key="3">
    <source>
        <dbReference type="Proteomes" id="UP000294513"/>
    </source>
</evidence>
<evidence type="ECO:0000313" key="2">
    <source>
        <dbReference type="EMBL" id="TDD89839.1"/>
    </source>
</evidence>
<dbReference type="AlphaFoldDB" id="A0A4R5BUS2"/>
<evidence type="ECO:0000256" key="1">
    <source>
        <dbReference type="SAM" id="Coils"/>
    </source>
</evidence>
<gene>
    <name evidence="2" type="ORF">E1298_13675</name>
</gene>
<organism evidence="2 3">
    <name type="scientific">Actinomadura rubrisoli</name>
    <dbReference type="NCBI Taxonomy" id="2530368"/>
    <lineage>
        <taxon>Bacteria</taxon>
        <taxon>Bacillati</taxon>
        <taxon>Actinomycetota</taxon>
        <taxon>Actinomycetes</taxon>
        <taxon>Streptosporangiales</taxon>
        <taxon>Thermomonosporaceae</taxon>
        <taxon>Actinomadura</taxon>
    </lineage>
</organism>
<name>A0A4R5BUS2_9ACTN</name>
<comment type="caution">
    <text evidence="2">The sequence shown here is derived from an EMBL/GenBank/DDBJ whole genome shotgun (WGS) entry which is preliminary data.</text>
</comment>
<dbReference type="OrthoDB" id="9971231at2"/>
<proteinExistence type="predicted"/>
<accession>A0A4R5BUS2</accession>
<keyword evidence="1" id="KW-0175">Coiled coil</keyword>
<dbReference type="Proteomes" id="UP000294513">
    <property type="component" value="Unassembled WGS sequence"/>
</dbReference>
<dbReference type="EMBL" id="SMKU01000055">
    <property type="protein sequence ID" value="TDD89839.1"/>
    <property type="molecule type" value="Genomic_DNA"/>
</dbReference>